<dbReference type="PROSITE" id="PS50943">
    <property type="entry name" value="HTH_CROC1"/>
    <property type="match status" value="1"/>
</dbReference>
<dbReference type="RefSeq" id="WP_253717833.1">
    <property type="nucleotide sequence ID" value="NZ_CP051522.1"/>
</dbReference>
<dbReference type="EMBL" id="CP051635">
    <property type="protein sequence ID" value="UTD00747.1"/>
    <property type="molecule type" value="Genomic_DNA"/>
</dbReference>
<dbReference type="SUPFAM" id="SSF47413">
    <property type="entry name" value="lambda repressor-like DNA-binding domains"/>
    <property type="match status" value="1"/>
</dbReference>
<dbReference type="Gene3D" id="1.10.260.40">
    <property type="entry name" value="lambda repressor-like DNA-binding domains"/>
    <property type="match status" value="1"/>
</dbReference>
<proteinExistence type="predicted"/>
<evidence type="ECO:0000313" key="3">
    <source>
        <dbReference type="Proteomes" id="UP001056981"/>
    </source>
</evidence>
<name>A0A9Q9BKP8_TREDN</name>
<sequence length="121" mass="13856">MGGMTLYGKALRKLRVEHELTLKALSEKLDEELSPAYLSAIEIGKRAIPHDLSDKVKEKLGLSDAEYKELKEAEYKSASELKLNFNEMEEYQAETALVFARLLKNFDTEKCKKLQSMMQKP</sequence>
<dbReference type="InterPro" id="IPR010982">
    <property type="entry name" value="Lambda_DNA-bd_dom_sf"/>
</dbReference>
<evidence type="ECO:0000259" key="1">
    <source>
        <dbReference type="PROSITE" id="PS50943"/>
    </source>
</evidence>
<protein>
    <submittedName>
        <fullName evidence="2">Helix-turn-helix transcriptional regulator</fullName>
    </submittedName>
</protein>
<dbReference type="Proteomes" id="UP001056981">
    <property type="component" value="Chromosome"/>
</dbReference>
<reference evidence="2" key="1">
    <citation type="submission" date="2020-04" db="EMBL/GenBank/DDBJ databases">
        <title>Comparative genomics of oral phylogroup-2 Treponema strains.</title>
        <authorList>
            <person name="Zeng H."/>
            <person name="Chan Y.K."/>
            <person name="Watt R.M."/>
        </authorList>
    </citation>
    <scope>NUCLEOTIDE SEQUENCE</scope>
    <source>
        <strain evidence="2">OMZ 905</strain>
    </source>
</reference>
<dbReference type="AlphaFoldDB" id="A0A9Q9BKP8"/>
<dbReference type="GO" id="GO:0003677">
    <property type="term" value="F:DNA binding"/>
    <property type="evidence" value="ECO:0007669"/>
    <property type="project" value="InterPro"/>
</dbReference>
<evidence type="ECO:0000313" key="2">
    <source>
        <dbReference type="EMBL" id="UTD00747.1"/>
    </source>
</evidence>
<dbReference type="CDD" id="cd00093">
    <property type="entry name" value="HTH_XRE"/>
    <property type="match status" value="1"/>
</dbReference>
<gene>
    <name evidence="2" type="ORF">E4N86_08585</name>
</gene>
<accession>A0A9Q9BKP8</accession>
<dbReference type="Pfam" id="PF01381">
    <property type="entry name" value="HTH_3"/>
    <property type="match status" value="1"/>
</dbReference>
<dbReference type="InterPro" id="IPR001387">
    <property type="entry name" value="Cro/C1-type_HTH"/>
</dbReference>
<feature type="domain" description="HTH cro/C1-type" evidence="1">
    <location>
        <begin position="11"/>
        <end position="67"/>
    </location>
</feature>
<organism evidence="2 3">
    <name type="scientific">Treponema denticola</name>
    <dbReference type="NCBI Taxonomy" id="158"/>
    <lineage>
        <taxon>Bacteria</taxon>
        <taxon>Pseudomonadati</taxon>
        <taxon>Spirochaetota</taxon>
        <taxon>Spirochaetia</taxon>
        <taxon>Spirochaetales</taxon>
        <taxon>Treponemataceae</taxon>
        <taxon>Treponema</taxon>
    </lineage>
</organism>